<feature type="region of interest" description="Disordered" evidence="1">
    <location>
        <begin position="38"/>
        <end position="82"/>
    </location>
</feature>
<dbReference type="AlphaFoldDB" id="A0A8H6XPD5"/>
<dbReference type="EMBL" id="JACAZH010000021">
    <property type="protein sequence ID" value="KAF7344309.1"/>
    <property type="molecule type" value="Genomic_DNA"/>
</dbReference>
<proteinExistence type="predicted"/>
<evidence type="ECO:0000313" key="2">
    <source>
        <dbReference type="EMBL" id="KAF7344309.1"/>
    </source>
</evidence>
<feature type="compositionally biased region" description="Low complexity" evidence="1">
    <location>
        <begin position="55"/>
        <end position="78"/>
    </location>
</feature>
<feature type="region of interest" description="Disordered" evidence="1">
    <location>
        <begin position="232"/>
        <end position="256"/>
    </location>
</feature>
<dbReference type="Proteomes" id="UP000623467">
    <property type="component" value="Unassembled WGS sequence"/>
</dbReference>
<keyword evidence="3" id="KW-1185">Reference proteome</keyword>
<organism evidence="2 3">
    <name type="scientific">Mycena sanguinolenta</name>
    <dbReference type="NCBI Taxonomy" id="230812"/>
    <lineage>
        <taxon>Eukaryota</taxon>
        <taxon>Fungi</taxon>
        <taxon>Dikarya</taxon>
        <taxon>Basidiomycota</taxon>
        <taxon>Agaricomycotina</taxon>
        <taxon>Agaricomycetes</taxon>
        <taxon>Agaricomycetidae</taxon>
        <taxon>Agaricales</taxon>
        <taxon>Marasmiineae</taxon>
        <taxon>Mycenaceae</taxon>
        <taxon>Mycena</taxon>
    </lineage>
</organism>
<comment type="caution">
    <text evidence="2">The sequence shown here is derived from an EMBL/GenBank/DDBJ whole genome shotgun (WGS) entry which is preliminary data.</text>
</comment>
<gene>
    <name evidence="2" type="ORF">MSAN_01911800</name>
</gene>
<evidence type="ECO:0000256" key="1">
    <source>
        <dbReference type="SAM" id="MobiDB-lite"/>
    </source>
</evidence>
<name>A0A8H6XPD5_9AGAR</name>
<evidence type="ECO:0000313" key="3">
    <source>
        <dbReference type="Proteomes" id="UP000623467"/>
    </source>
</evidence>
<protein>
    <submittedName>
        <fullName evidence="2">Uncharacterized protein</fullName>
    </submittedName>
</protein>
<reference evidence="2" key="1">
    <citation type="submission" date="2020-05" db="EMBL/GenBank/DDBJ databases">
        <title>Mycena genomes resolve the evolution of fungal bioluminescence.</title>
        <authorList>
            <person name="Tsai I.J."/>
        </authorList>
    </citation>
    <scope>NUCLEOTIDE SEQUENCE</scope>
    <source>
        <strain evidence="2">160909Yilan</strain>
    </source>
</reference>
<accession>A0A8H6XPD5</accession>
<dbReference type="OrthoDB" id="2981327at2759"/>
<sequence length="256" mass="29034">MVPPVKRTLFAQDYNEDELIRPVYNNNDRKAFRDLQRTPPESPLAKFNHPADVVSPSTRSESSHEQSSTDSTPEPDSPVLTLPSRWERFSMIPDGLGMKRALIRALNTDQAMEITCTFNPAKLVYMQHVRFALGGAHQFPSEWEDSPKSIQAAWGTHMSTPEQPGLPDWAALNLPIAPTYRFELKVVTLEYTVRRIARLAFSSWNAILAKELLLWAERINPLARRLDHPFLPPISGPPTPTGHLRYSIPELESDEE</sequence>